<dbReference type="PROSITE" id="PS50082">
    <property type="entry name" value="WD_REPEATS_2"/>
    <property type="match status" value="1"/>
</dbReference>
<dbReference type="Pfam" id="PF25426">
    <property type="entry name" value="AAA_lid_BCS1"/>
    <property type="match status" value="1"/>
</dbReference>
<dbReference type="InterPro" id="IPR015943">
    <property type="entry name" value="WD40/YVTN_repeat-like_dom_sf"/>
</dbReference>
<keyword evidence="7" id="KW-0067">ATP-binding</keyword>
<dbReference type="InterPro" id="IPR003593">
    <property type="entry name" value="AAA+_ATPase"/>
</dbReference>
<feature type="domain" description="AAA+ ATPase" evidence="13">
    <location>
        <begin position="254"/>
        <end position="380"/>
    </location>
</feature>
<comment type="similarity">
    <text evidence="2">Belongs to the AAA ATPase family. BCS1 subfamily.</text>
</comment>
<sequence>MSSLLSLLPGKEFSVSGVVGGVVKDWFSHSSVANYIKQSYMIQMSLLVGIAGGMLAITRKQIDLMVRRFGYNFVVSVSIDSRDDSYNWMLEWLSRHPYSETASNLGLMTIYDADHGEEEADNPRPKLIISPFLGNHFLRYKNHFFWVQRERDLAANDISKGGFYERINFTLLGRNKQVMQDLISDALDMAYKKEEGKLIIFVNKGGQWKRFGIPRKPRSLSSVILESRVKDSVVDDVREFLESRQWYIDMGIPFRRGYLLYGFPGTGKSSFITALAGEMKMKLCIVSLNEKGMNDEQLHRLLNSAPPFSFILLEDIDAAFRKRNKNDTMVTFGGLLNALDGAGAMEGKIVFMTTNRIHLLDRALIRPGRIDMRVPFNLSTSEQITTMFLKFFPDASEEVVATFNSKIPENTISMAELQAYLQKRKKYIIRAIDEWVEKKKRTREAELQEISTPSSMEIAKEHISYGPWHPFAHNPTVTSLKRQVILSTSPTALLINCLVSRPAAKGDDSIRFGVIGEPGDLYDLKRLIEGDSQPSTVIDKRGAEDDMKAMEWSPDGKLLITAYSNHIEIRKGNEPNESMKQFNLRYTPKDVALTLIPNYAYILAIAGPNGVEMYSLPAGVEELTQMNFHKIALLHESSSITRVSFSADGSLLAVAALDGHISVWKTEVAIDERISQQFWFEYIETGRITEISFSSDGQMLAVGMWNDTIKRFHRTSKGQWEAYLPRYSSSINSITSLRSTSPPTLCCWSPNSHFLIDRNTVSGNTDVMATEARTGRVLSVYRFDAPVKGMTVCDGVLMVYDRNCKLYYECLPNACVGQLTEADPVLLYSRKGTSLRLNRTGESMQIRRTDDLQELHDVTFLKRLSCKVIRHPTLRELNWEPAVDVCGGQACICEENVLYSADARGNWLTFITKRDITFVLCLSDVVVAVVLSNGSLLIAQTVPPKKLFESESRSVPPWRNGSAFGFEPKGCGFKPHGWRSNFLHCCGLVSVCLGTFQRRGFYRGLLLVRTDFTHD</sequence>
<feature type="repeat" description="WD" evidence="12">
    <location>
        <begin position="633"/>
        <end position="667"/>
    </location>
</feature>
<dbReference type="InterPro" id="IPR001680">
    <property type="entry name" value="WD40_rpt"/>
</dbReference>
<evidence type="ECO:0000256" key="9">
    <source>
        <dbReference type="ARBA" id="ARBA00023128"/>
    </source>
</evidence>
<dbReference type="PANTHER" id="PTHR23070">
    <property type="entry name" value="BCS1 AAA-TYPE ATPASE"/>
    <property type="match status" value="1"/>
</dbReference>
<evidence type="ECO:0000256" key="4">
    <source>
        <dbReference type="ARBA" id="ARBA00022741"/>
    </source>
</evidence>
<dbReference type="CDD" id="cd19510">
    <property type="entry name" value="RecA-like_BCS1"/>
    <property type="match status" value="1"/>
</dbReference>
<evidence type="ECO:0000259" key="13">
    <source>
        <dbReference type="SMART" id="SM00382"/>
    </source>
</evidence>
<dbReference type="SMART" id="SM00320">
    <property type="entry name" value="WD40"/>
    <property type="match status" value="3"/>
</dbReference>
<keyword evidence="9" id="KW-0496">Mitochondrion</keyword>
<dbReference type="GO" id="GO:0005524">
    <property type="term" value="F:ATP binding"/>
    <property type="evidence" value="ECO:0007669"/>
    <property type="project" value="UniProtKB-KW"/>
</dbReference>
<name>A0A2P6NIH2_9EUKA</name>
<dbReference type="InterPro" id="IPR036322">
    <property type="entry name" value="WD40_repeat_dom_sf"/>
</dbReference>
<dbReference type="GO" id="GO:0005743">
    <property type="term" value="C:mitochondrial inner membrane"/>
    <property type="evidence" value="ECO:0007669"/>
    <property type="project" value="UniProtKB-SubCell"/>
</dbReference>
<dbReference type="Proteomes" id="UP000241769">
    <property type="component" value="Unassembled WGS sequence"/>
</dbReference>
<organism evidence="15 16">
    <name type="scientific">Planoprotostelium fungivorum</name>
    <dbReference type="NCBI Taxonomy" id="1890364"/>
    <lineage>
        <taxon>Eukaryota</taxon>
        <taxon>Amoebozoa</taxon>
        <taxon>Evosea</taxon>
        <taxon>Variosea</taxon>
        <taxon>Cavosteliida</taxon>
        <taxon>Cavosteliaceae</taxon>
        <taxon>Planoprotostelium</taxon>
    </lineage>
</organism>
<dbReference type="GO" id="GO:0016887">
    <property type="term" value="F:ATP hydrolysis activity"/>
    <property type="evidence" value="ECO:0007669"/>
    <property type="project" value="InterPro"/>
</dbReference>
<evidence type="ECO:0000259" key="14">
    <source>
        <dbReference type="SMART" id="SM01024"/>
    </source>
</evidence>
<evidence type="ECO:0000256" key="5">
    <source>
        <dbReference type="ARBA" id="ARBA00022792"/>
    </source>
</evidence>
<evidence type="ECO:0000256" key="8">
    <source>
        <dbReference type="ARBA" id="ARBA00022989"/>
    </source>
</evidence>
<evidence type="ECO:0000256" key="2">
    <source>
        <dbReference type="ARBA" id="ARBA00007448"/>
    </source>
</evidence>
<comment type="subcellular location">
    <subcellularLocation>
        <location evidence="1">Mitochondrion inner membrane</location>
        <topology evidence="1">Single-pass membrane protein</topology>
    </subcellularLocation>
</comment>
<dbReference type="InterPro" id="IPR050747">
    <property type="entry name" value="Mitochondrial_chaperone_BCS1"/>
</dbReference>
<proteinExistence type="inferred from homology"/>
<dbReference type="Pfam" id="PF00400">
    <property type="entry name" value="WD40"/>
    <property type="match status" value="2"/>
</dbReference>
<feature type="domain" description="BCS1 N-terminal" evidence="14">
    <location>
        <begin position="49"/>
        <end position="223"/>
    </location>
</feature>
<comment type="caution">
    <text evidence="15">The sequence shown here is derived from an EMBL/GenBank/DDBJ whole genome shotgun (WGS) entry which is preliminary data.</text>
</comment>
<evidence type="ECO:0000256" key="6">
    <source>
        <dbReference type="ARBA" id="ARBA00022801"/>
    </source>
</evidence>
<dbReference type="InterPro" id="IPR057495">
    <property type="entry name" value="AAA_lid_BCS1"/>
</dbReference>
<comment type="catalytic activity">
    <reaction evidence="11">
        <text>ATP + H2O = ADP + phosphate + H(+)</text>
        <dbReference type="Rhea" id="RHEA:13065"/>
        <dbReference type="ChEBI" id="CHEBI:15377"/>
        <dbReference type="ChEBI" id="CHEBI:15378"/>
        <dbReference type="ChEBI" id="CHEBI:30616"/>
        <dbReference type="ChEBI" id="CHEBI:43474"/>
        <dbReference type="ChEBI" id="CHEBI:456216"/>
    </reaction>
    <physiologicalReaction direction="left-to-right" evidence="11">
        <dbReference type="Rhea" id="RHEA:13066"/>
    </physiologicalReaction>
</comment>
<dbReference type="Gene3D" id="2.130.10.10">
    <property type="entry name" value="YVTN repeat-like/Quinoprotein amine dehydrogenase"/>
    <property type="match status" value="1"/>
</dbReference>
<keyword evidence="6" id="KW-0378">Hydrolase</keyword>
<evidence type="ECO:0000256" key="3">
    <source>
        <dbReference type="ARBA" id="ARBA00022692"/>
    </source>
</evidence>
<keyword evidence="16" id="KW-1185">Reference proteome</keyword>
<dbReference type="Pfam" id="PF08740">
    <property type="entry name" value="BCS1_N"/>
    <property type="match status" value="1"/>
</dbReference>
<evidence type="ECO:0000313" key="16">
    <source>
        <dbReference type="Proteomes" id="UP000241769"/>
    </source>
</evidence>
<evidence type="ECO:0000256" key="12">
    <source>
        <dbReference type="PROSITE-ProRule" id="PRU00221"/>
    </source>
</evidence>
<dbReference type="Gene3D" id="3.40.50.300">
    <property type="entry name" value="P-loop containing nucleotide triphosphate hydrolases"/>
    <property type="match status" value="1"/>
</dbReference>
<dbReference type="SUPFAM" id="SSF52540">
    <property type="entry name" value="P-loop containing nucleoside triphosphate hydrolases"/>
    <property type="match status" value="1"/>
</dbReference>
<dbReference type="InterPro" id="IPR003959">
    <property type="entry name" value="ATPase_AAA_core"/>
</dbReference>
<evidence type="ECO:0000256" key="1">
    <source>
        <dbReference type="ARBA" id="ARBA00004434"/>
    </source>
</evidence>
<keyword evidence="8" id="KW-1133">Transmembrane helix</keyword>
<dbReference type="AlphaFoldDB" id="A0A2P6NIH2"/>
<gene>
    <name evidence="15" type="ORF">PROFUN_09090</name>
</gene>
<keyword evidence="10" id="KW-0472">Membrane</keyword>
<accession>A0A2P6NIH2</accession>
<dbReference type="SMART" id="SM01024">
    <property type="entry name" value="BCS1_N"/>
    <property type="match status" value="1"/>
</dbReference>
<dbReference type="STRING" id="1890364.A0A2P6NIH2"/>
<keyword evidence="3" id="KW-0812">Transmembrane</keyword>
<evidence type="ECO:0000256" key="7">
    <source>
        <dbReference type="ARBA" id="ARBA00022840"/>
    </source>
</evidence>
<evidence type="ECO:0000256" key="10">
    <source>
        <dbReference type="ARBA" id="ARBA00023136"/>
    </source>
</evidence>
<keyword evidence="4" id="KW-0547">Nucleotide-binding</keyword>
<reference evidence="15 16" key="1">
    <citation type="journal article" date="2018" name="Genome Biol. Evol.">
        <title>Multiple Roots of Fruiting Body Formation in Amoebozoa.</title>
        <authorList>
            <person name="Hillmann F."/>
            <person name="Forbes G."/>
            <person name="Novohradska S."/>
            <person name="Ferling I."/>
            <person name="Riege K."/>
            <person name="Groth M."/>
            <person name="Westermann M."/>
            <person name="Marz M."/>
            <person name="Spaller T."/>
            <person name="Winckler T."/>
            <person name="Schaap P."/>
            <person name="Glockner G."/>
        </authorList>
    </citation>
    <scope>NUCLEOTIDE SEQUENCE [LARGE SCALE GENOMIC DNA]</scope>
    <source>
        <strain evidence="15 16">Jena</strain>
    </source>
</reference>
<dbReference type="Pfam" id="PF00004">
    <property type="entry name" value="AAA"/>
    <property type="match status" value="1"/>
</dbReference>
<dbReference type="InParanoid" id="A0A2P6NIH2"/>
<evidence type="ECO:0000256" key="11">
    <source>
        <dbReference type="ARBA" id="ARBA00048778"/>
    </source>
</evidence>
<keyword evidence="12" id="KW-0853">WD repeat</keyword>
<dbReference type="OrthoDB" id="10251412at2759"/>
<dbReference type="PROSITE" id="PS50294">
    <property type="entry name" value="WD_REPEATS_REGION"/>
    <property type="match status" value="1"/>
</dbReference>
<dbReference type="EMBL" id="MDYQ01000077">
    <property type="protein sequence ID" value="PRP83758.1"/>
    <property type="molecule type" value="Genomic_DNA"/>
</dbReference>
<evidence type="ECO:0000313" key="15">
    <source>
        <dbReference type="EMBL" id="PRP83758.1"/>
    </source>
</evidence>
<dbReference type="InterPro" id="IPR014851">
    <property type="entry name" value="BCS1_N"/>
</dbReference>
<keyword evidence="5" id="KW-0999">Mitochondrion inner membrane</keyword>
<dbReference type="SMART" id="SM00382">
    <property type="entry name" value="AAA"/>
    <property type="match status" value="1"/>
</dbReference>
<dbReference type="SUPFAM" id="SSF50978">
    <property type="entry name" value="WD40 repeat-like"/>
    <property type="match status" value="1"/>
</dbReference>
<protein>
    <submittedName>
        <fullName evidence="15">Uncharacterized protein</fullName>
    </submittedName>
</protein>
<dbReference type="InterPro" id="IPR027417">
    <property type="entry name" value="P-loop_NTPase"/>
</dbReference>